<sequence length="156" mass="17397">MKIGALSRQAEVPVETIRYYEKIGLMPPPERGENGYRSYRQDHLDRLLFIRRCRNLDMAQDEIRELIRLAENPTADCSEVDALLERHLHHVRARLRELASLEGILVNLQRACATPGTIQECGILGGLSAEIGRVANAQSPSAEHNHVPGTHGNGNT</sequence>
<dbReference type="PANTHER" id="PTHR30204">
    <property type="entry name" value="REDOX-CYCLING DRUG-SENSING TRANSCRIPTIONAL ACTIVATOR SOXR"/>
    <property type="match status" value="1"/>
</dbReference>
<feature type="domain" description="HTH merR-type" evidence="3">
    <location>
        <begin position="1"/>
        <end position="69"/>
    </location>
</feature>
<dbReference type="CDD" id="cd04784">
    <property type="entry name" value="HTH_CadR-PbrR"/>
    <property type="match status" value="1"/>
</dbReference>
<comment type="caution">
    <text evidence="4">The sequence shown here is derived from an EMBL/GenBank/DDBJ whole genome shotgun (WGS) entry which is preliminary data.</text>
</comment>
<dbReference type="GO" id="GO:0045893">
    <property type="term" value="P:positive regulation of DNA-templated transcription"/>
    <property type="evidence" value="ECO:0007669"/>
    <property type="project" value="InterPro"/>
</dbReference>
<evidence type="ECO:0000259" key="3">
    <source>
        <dbReference type="PROSITE" id="PS50937"/>
    </source>
</evidence>
<evidence type="ECO:0000313" key="4">
    <source>
        <dbReference type="EMBL" id="PSF07168.1"/>
    </source>
</evidence>
<dbReference type="SUPFAM" id="SSF46955">
    <property type="entry name" value="Putative DNA-binding domain"/>
    <property type="match status" value="1"/>
</dbReference>
<organism evidence="4 5">
    <name type="scientific">Marinobacter fuscus</name>
    <dbReference type="NCBI Taxonomy" id="2109942"/>
    <lineage>
        <taxon>Bacteria</taxon>
        <taxon>Pseudomonadati</taxon>
        <taxon>Pseudomonadota</taxon>
        <taxon>Gammaproteobacteria</taxon>
        <taxon>Pseudomonadales</taxon>
        <taxon>Marinobacteraceae</taxon>
        <taxon>Marinobacter</taxon>
    </lineage>
</organism>
<dbReference type="PROSITE" id="PS50937">
    <property type="entry name" value="HTH_MERR_2"/>
    <property type="match status" value="1"/>
</dbReference>
<dbReference type="InterPro" id="IPR047057">
    <property type="entry name" value="MerR_fam"/>
</dbReference>
<dbReference type="GO" id="GO:0046872">
    <property type="term" value="F:metal ion binding"/>
    <property type="evidence" value="ECO:0007669"/>
    <property type="project" value="InterPro"/>
</dbReference>
<dbReference type="GO" id="GO:0003700">
    <property type="term" value="F:DNA-binding transcription factor activity"/>
    <property type="evidence" value="ECO:0007669"/>
    <property type="project" value="InterPro"/>
</dbReference>
<dbReference type="InterPro" id="IPR009061">
    <property type="entry name" value="DNA-bd_dom_put_sf"/>
</dbReference>
<protein>
    <submittedName>
        <fullName evidence="4">Cd(II)/Pb(II)-responsive transcriptional regulator</fullName>
    </submittedName>
</protein>
<dbReference type="EMBL" id="PXNP01000076">
    <property type="protein sequence ID" value="PSF07168.1"/>
    <property type="molecule type" value="Genomic_DNA"/>
</dbReference>
<dbReference type="Pfam" id="PF13411">
    <property type="entry name" value="MerR_1"/>
    <property type="match status" value="1"/>
</dbReference>
<reference evidence="4 5" key="1">
    <citation type="submission" date="2018-03" db="EMBL/GenBank/DDBJ databases">
        <title>Marinobacter brunus sp. nov., a marine bacterium of Gamma-proteobacteria isolated from the surface seawater of the South China Sea.</title>
        <authorList>
            <person name="Cheng H."/>
            <person name="Wu Y.-H."/>
            <person name="Xamxidin M."/>
            <person name="Xu X.-W."/>
        </authorList>
    </citation>
    <scope>NUCLEOTIDE SEQUENCE [LARGE SCALE GENOMIC DNA]</scope>
    <source>
        <strain evidence="4 5">NH169-3</strain>
    </source>
</reference>
<dbReference type="OrthoDB" id="9808480at2"/>
<dbReference type="PRINTS" id="PR00040">
    <property type="entry name" value="HTHMERR"/>
</dbReference>
<evidence type="ECO:0000256" key="2">
    <source>
        <dbReference type="SAM" id="MobiDB-lite"/>
    </source>
</evidence>
<dbReference type="GO" id="GO:0003677">
    <property type="term" value="F:DNA binding"/>
    <property type="evidence" value="ECO:0007669"/>
    <property type="project" value="UniProtKB-KW"/>
</dbReference>
<dbReference type="Proteomes" id="UP000239866">
    <property type="component" value="Unassembled WGS sequence"/>
</dbReference>
<feature type="region of interest" description="Disordered" evidence="2">
    <location>
        <begin position="137"/>
        <end position="156"/>
    </location>
</feature>
<dbReference type="NCBIfam" id="TIGR02047">
    <property type="entry name" value="CadR-PbrR"/>
    <property type="match status" value="1"/>
</dbReference>
<dbReference type="RefSeq" id="WP_106762417.1">
    <property type="nucleotide sequence ID" value="NZ_PXNP01000076.1"/>
</dbReference>
<dbReference type="PANTHER" id="PTHR30204:SF92">
    <property type="entry name" value="HTH-TYPE TRANSCRIPTIONAL REGULATOR ZNTR"/>
    <property type="match status" value="1"/>
</dbReference>
<keyword evidence="1" id="KW-0238">DNA-binding</keyword>
<dbReference type="InterPro" id="IPR011791">
    <property type="entry name" value="CadR-PbrR"/>
</dbReference>
<dbReference type="InterPro" id="IPR000551">
    <property type="entry name" value="MerR-type_HTH_dom"/>
</dbReference>
<name>A0A2T1KAW0_9GAMM</name>
<keyword evidence="5" id="KW-1185">Reference proteome</keyword>
<gene>
    <name evidence="4" type="primary">cadR</name>
    <name evidence="4" type="ORF">C7H09_10245</name>
</gene>
<evidence type="ECO:0000313" key="5">
    <source>
        <dbReference type="Proteomes" id="UP000239866"/>
    </source>
</evidence>
<evidence type="ECO:0000256" key="1">
    <source>
        <dbReference type="ARBA" id="ARBA00023125"/>
    </source>
</evidence>
<dbReference type="SMART" id="SM00422">
    <property type="entry name" value="HTH_MERR"/>
    <property type="match status" value="1"/>
</dbReference>
<dbReference type="Gene3D" id="1.10.1660.10">
    <property type="match status" value="1"/>
</dbReference>
<proteinExistence type="predicted"/>
<dbReference type="AlphaFoldDB" id="A0A2T1KAW0"/>
<accession>A0A2T1KAW0</accession>